<dbReference type="EMBL" id="JAIWYP010000004">
    <property type="protein sequence ID" value="KAH3831228.1"/>
    <property type="molecule type" value="Genomic_DNA"/>
</dbReference>
<comment type="caution">
    <text evidence="1">The sequence shown here is derived from an EMBL/GenBank/DDBJ whole genome shotgun (WGS) entry which is preliminary data.</text>
</comment>
<keyword evidence="2" id="KW-1185">Reference proteome</keyword>
<dbReference type="Proteomes" id="UP000828390">
    <property type="component" value="Unassembled WGS sequence"/>
</dbReference>
<evidence type="ECO:0000313" key="2">
    <source>
        <dbReference type="Proteomes" id="UP000828390"/>
    </source>
</evidence>
<dbReference type="AlphaFoldDB" id="A0A9D4K321"/>
<evidence type="ECO:0000313" key="1">
    <source>
        <dbReference type="EMBL" id="KAH3831228.1"/>
    </source>
</evidence>
<protein>
    <submittedName>
        <fullName evidence="1">Uncharacterized protein</fullName>
    </submittedName>
</protein>
<reference evidence="1" key="1">
    <citation type="journal article" date="2019" name="bioRxiv">
        <title>The Genome of the Zebra Mussel, Dreissena polymorpha: A Resource for Invasive Species Research.</title>
        <authorList>
            <person name="McCartney M.A."/>
            <person name="Auch B."/>
            <person name="Kono T."/>
            <person name="Mallez S."/>
            <person name="Zhang Y."/>
            <person name="Obille A."/>
            <person name="Becker A."/>
            <person name="Abrahante J.E."/>
            <person name="Garbe J."/>
            <person name="Badalamenti J.P."/>
            <person name="Herman A."/>
            <person name="Mangelson H."/>
            <person name="Liachko I."/>
            <person name="Sullivan S."/>
            <person name="Sone E.D."/>
            <person name="Koren S."/>
            <person name="Silverstein K.A.T."/>
            <person name="Beckman K.B."/>
            <person name="Gohl D.M."/>
        </authorList>
    </citation>
    <scope>NUCLEOTIDE SEQUENCE</scope>
    <source>
        <strain evidence="1">Duluth1</strain>
        <tissue evidence="1">Whole animal</tissue>
    </source>
</reference>
<sequence>MSKPRELKCSVPQGSCLGPWLNLTYAGTIFDIVPPSISVYGFADDHTASKRFKPILSEETEAINKLQECAQEINKWMNSNKLKMNASKLNT</sequence>
<organism evidence="1 2">
    <name type="scientific">Dreissena polymorpha</name>
    <name type="common">Zebra mussel</name>
    <name type="synonym">Mytilus polymorpha</name>
    <dbReference type="NCBI Taxonomy" id="45954"/>
    <lineage>
        <taxon>Eukaryota</taxon>
        <taxon>Metazoa</taxon>
        <taxon>Spiralia</taxon>
        <taxon>Lophotrochozoa</taxon>
        <taxon>Mollusca</taxon>
        <taxon>Bivalvia</taxon>
        <taxon>Autobranchia</taxon>
        <taxon>Heteroconchia</taxon>
        <taxon>Euheterodonta</taxon>
        <taxon>Imparidentia</taxon>
        <taxon>Neoheterodontei</taxon>
        <taxon>Myida</taxon>
        <taxon>Dreissenoidea</taxon>
        <taxon>Dreissenidae</taxon>
        <taxon>Dreissena</taxon>
    </lineage>
</organism>
<accession>A0A9D4K321</accession>
<gene>
    <name evidence="1" type="ORF">DPMN_104490</name>
</gene>
<name>A0A9D4K321_DREPO</name>
<reference evidence="1" key="2">
    <citation type="submission" date="2020-11" db="EMBL/GenBank/DDBJ databases">
        <authorList>
            <person name="McCartney M.A."/>
            <person name="Auch B."/>
            <person name="Kono T."/>
            <person name="Mallez S."/>
            <person name="Becker A."/>
            <person name="Gohl D.M."/>
            <person name="Silverstein K.A.T."/>
            <person name="Koren S."/>
            <person name="Bechman K.B."/>
            <person name="Herman A."/>
            <person name="Abrahante J.E."/>
            <person name="Garbe J."/>
        </authorList>
    </citation>
    <scope>NUCLEOTIDE SEQUENCE</scope>
    <source>
        <strain evidence="1">Duluth1</strain>
        <tissue evidence="1">Whole animal</tissue>
    </source>
</reference>
<proteinExistence type="predicted"/>